<dbReference type="Proteomes" id="UP001166004">
    <property type="component" value="Unassembled WGS sequence"/>
</dbReference>
<dbReference type="PANTHER" id="PTHR38447:SF1">
    <property type="entry name" value="RNA POLYMERASE-BINDING TRANSCRIPTION FACTOR CARD"/>
    <property type="match status" value="1"/>
</dbReference>
<feature type="region of interest" description="Disordered" evidence="1">
    <location>
        <begin position="1"/>
        <end position="31"/>
    </location>
</feature>
<dbReference type="InterPro" id="IPR036101">
    <property type="entry name" value="CarD-like/TRCF_RID_sf"/>
</dbReference>
<feature type="compositionally biased region" description="Polar residues" evidence="1">
    <location>
        <begin position="260"/>
        <end position="270"/>
    </location>
</feature>
<reference evidence="3 4" key="1">
    <citation type="submission" date="2019-07" db="EMBL/GenBank/DDBJ databases">
        <title>SAR11 Genome Evolution.</title>
        <authorList>
            <person name="Giovannoni S."/>
        </authorList>
    </citation>
    <scope>NUCLEOTIDE SEQUENCE [LARGE SCALE GENOMIC DNA]</scope>
    <source>
        <strain evidence="3 4">HTCC9565</strain>
    </source>
</reference>
<dbReference type="Gene3D" id="2.40.10.170">
    <property type="match status" value="1"/>
</dbReference>
<evidence type="ECO:0000259" key="2">
    <source>
        <dbReference type="SMART" id="SM01058"/>
    </source>
</evidence>
<feature type="region of interest" description="Disordered" evidence="1">
    <location>
        <begin position="253"/>
        <end position="285"/>
    </location>
</feature>
<dbReference type="Pfam" id="PF21095">
    <property type="entry name" value="CarD_C"/>
    <property type="match status" value="1"/>
</dbReference>
<dbReference type="Pfam" id="PF02559">
    <property type="entry name" value="CarD_TRCF_RID"/>
    <property type="match status" value="1"/>
</dbReference>
<dbReference type="InterPro" id="IPR042215">
    <property type="entry name" value="CarD-like_C"/>
</dbReference>
<evidence type="ECO:0000313" key="3">
    <source>
        <dbReference type="EMBL" id="NMN67213.1"/>
    </source>
</evidence>
<protein>
    <submittedName>
        <fullName evidence="3">CarD family transcriptional regulator</fullName>
    </submittedName>
</protein>
<dbReference type="SMART" id="SM01058">
    <property type="entry name" value="CarD_TRCF"/>
    <property type="match status" value="1"/>
</dbReference>
<dbReference type="InterPro" id="IPR048792">
    <property type="entry name" value="CarD_C"/>
</dbReference>
<dbReference type="EMBL" id="LANA01000001">
    <property type="protein sequence ID" value="NMN67213.1"/>
    <property type="molecule type" value="Genomic_DNA"/>
</dbReference>
<dbReference type="InterPro" id="IPR003711">
    <property type="entry name" value="CarD-like/TRCF_RID"/>
</dbReference>
<dbReference type="Gene3D" id="1.20.58.1290">
    <property type="entry name" value="CarD-like, C-terminal domain"/>
    <property type="match status" value="1"/>
</dbReference>
<evidence type="ECO:0000256" key="1">
    <source>
        <dbReference type="SAM" id="MobiDB-lite"/>
    </source>
</evidence>
<keyword evidence="4" id="KW-1185">Reference proteome</keyword>
<dbReference type="SUPFAM" id="SSF141259">
    <property type="entry name" value="CarD-like"/>
    <property type="match status" value="1"/>
</dbReference>
<gene>
    <name evidence="3" type="ORF">VP91_00003540</name>
</gene>
<dbReference type="InterPro" id="IPR052531">
    <property type="entry name" value="CarD-like_regulator"/>
</dbReference>
<feature type="compositionally biased region" description="Basic residues" evidence="1">
    <location>
        <begin position="13"/>
        <end position="31"/>
    </location>
</feature>
<dbReference type="PANTHER" id="PTHR38447">
    <property type="entry name" value="TRANSCRIPTION FACTOR YDEB-RELATED"/>
    <property type="match status" value="1"/>
</dbReference>
<proteinExistence type="predicted"/>
<sequence length="285" mass="32931">MKKKSSTNILAKIFKKNPKKNPKKKSVTKATKKAKIKVAKKIIPIKKTKVKKKNKKNLHSVLKPSAPKIQAKNDNLRISRNNEVKPEIKKIKKQETEKKNYKVKDFVVYPKHGVGQITEFKKIQIGGIDVETYVLKFEKDKANGMIPVNKQSYLRPLASINQVNKCISILKSKPKIKRSMWSRRAQEYEAKISSGKIYELAEVVRDLNKGDDLLVDQSYSERQLFEKAYERILTEFQIVMDVSIEDTQKKLDKALKRNMNEQPQVKTNDVQNKEVDPQPVTDPED</sequence>
<accession>A0ABX1SZE0</accession>
<feature type="domain" description="CarD-like/TRCF RNAP-interacting" evidence="2">
    <location>
        <begin position="100"/>
        <end position="208"/>
    </location>
</feature>
<organism evidence="3 4">
    <name type="scientific">Pelagibacter ubique</name>
    <dbReference type="NCBI Taxonomy" id="198252"/>
    <lineage>
        <taxon>Bacteria</taxon>
        <taxon>Pseudomonadati</taxon>
        <taxon>Pseudomonadota</taxon>
        <taxon>Alphaproteobacteria</taxon>
        <taxon>Candidatus Pelagibacterales</taxon>
        <taxon>Candidatus Pelagibacteraceae</taxon>
        <taxon>Candidatus Pelagibacter</taxon>
    </lineage>
</organism>
<comment type="caution">
    <text evidence="3">The sequence shown here is derived from an EMBL/GenBank/DDBJ whole genome shotgun (WGS) entry which is preliminary data.</text>
</comment>
<name>A0ABX1SZE0_PELUQ</name>
<evidence type="ECO:0000313" key="4">
    <source>
        <dbReference type="Proteomes" id="UP001166004"/>
    </source>
</evidence>